<accession>A0ABT7DQD6</accession>
<evidence type="ECO:0008006" key="3">
    <source>
        <dbReference type="Google" id="ProtNLM"/>
    </source>
</evidence>
<sequence length="335" mass="36433">MSEVPGAVVAVCGPSGAGTSAALEALSALILLVVKPLLALDGEELRRRGSLPVLPIRPFAFDEQSKHQPTELGLVLRCEGIEYRYELAWSDGSIAREALFRGESGAAGRQTLLFERRGNEALLGNMPADLRIPEDRVLPRRIPLLACLAAWCDNAEIDALVHWFMSCRFNHVGVCFYHSCGLSPCEQDELLGSPKEAQRLVSYLDAGIEGVCIANGNVVVRRRVGASVHELSLEEESSGVRAALRLVPSVLASLRAGGLVVADGLGERLPPEHMKRIAALFRDPRCNVGGGQLLLSARDERHLYEAAFRREELWRAEKDSVGVSALRHWDGAGCE</sequence>
<protein>
    <recommendedName>
        <fullName evidence="3">ATP-binding protein</fullName>
    </recommendedName>
</protein>
<comment type="caution">
    <text evidence="1">The sequence shown here is derived from an EMBL/GenBank/DDBJ whole genome shotgun (WGS) entry which is preliminary data.</text>
</comment>
<organism evidence="1 2">
    <name type="scientific">Gordonibacter faecis</name>
    <dbReference type="NCBI Taxonomy" id="3047475"/>
    <lineage>
        <taxon>Bacteria</taxon>
        <taxon>Bacillati</taxon>
        <taxon>Actinomycetota</taxon>
        <taxon>Coriobacteriia</taxon>
        <taxon>Eggerthellales</taxon>
        <taxon>Eggerthellaceae</taxon>
        <taxon>Gordonibacter</taxon>
    </lineage>
</organism>
<gene>
    <name evidence="1" type="ORF">QNJ86_13215</name>
</gene>
<reference evidence="1 2" key="1">
    <citation type="submission" date="2023-05" db="EMBL/GenBank/DDBJ databases">
        <title>Gordonibacter KGMB12511T sp. nov., isolated from faeces of healthy Korean.</title>
        <authorList>
            <person name="Kim H.S."/>
            <person name="Kim J.-S."/>
            <person name="Suh M.K."/>
            <person name="Eom M.K."/>
            <person name="Do H.E."/>
            <person name="Lee J.-S."/>
        </authorList>
    </citation>
    <scope>NUCLEOTIDE SEQUENCE [LARGE SCALE GENOMIC DNA]</scope>
    <source>
        <strain evidence="1 2">KGMB12511</strain>
    </source>
</reference>
<evidence type="ECO:0000313" key="1">
    <source>
        <dbReference type="EMBL" id="MDJ1651764.1"/>
    </source>
</evidence>
<keyword evidence="2" id="KW-1185">Reference proteome</keyword>
<name>A0ABT7DQD6_9ACTN</name>
<dbReference type="Proteomes" id="UP001232750">
    <property type="component" value="Unassembled WGS sequence"/>
</dbReference>
<dbReference type="RefSeq" id="WP_283833116.1">
    <property type="nucleotide sequence ID" value="NZ_JASJEU010000025.1"/>
</dbReference>
<evidence type="ECO:0000313" key="2">
    <source>
        <dbReference type="Proteomes" id="UP001232750"/>
    </source>
</evidence>
<proteinExistence type="predicted"/>
<dbReference type="EMBL" id="JASJEU010000025">
    <property type="protein sequence ID" value="MDJ1651764.1"/>
    <property type="molecule type" value="Genomic_DNA"/>
</dbReference>